<evidence type="ECO:0000313" key="1">
    <source>
        <dbReference type="EMBL" id="AFZ51348.1"/>
    </source>
</evidence>
<keyword evidence="2" id="KW-1185">Reference proteome</keyword>
<evidence type="ECO:0008006" key="3">
    <source>
        <dbReference type="Google" id="ProtNLM"/>
    </source>
</evidence>
<dbReference type="InterPro" id="IPR021751">
    <property type="entry name" value="DUF3318"/>
</dbReference>
<reference evidence="1" key="1">
    <citation type="submission" date="2012-04" db="EMBL/GenBank/DDBJ databases">
        <title>Finished genome of Dactylococcopsis salina PCC 8305.</title>
        <authorList>
            <consortium name="US DOE Joint Genome Institute"/>
            <person name="Gugger M."/>
            <person name="Coursin T."/>
            <person name="Rippka R."/>
            <person name="Tandeau De Marsac N."/>
            <person name="Huntemann M."/>
            <person name="Wei C.-L."/>
            <person name="Han J."/>
            <person name="Detter J.C."/>
            <person name="Han C."/>
            <person name="Tapia R."/>
            <person name="Daligault H."/>
            <person name="Chen A."/>
            <person name="Krypides N."/>
            <person name="Mavromatis K."/>
            <person name="Markowitz V."/>
            <person name="Szeto E."/>
            <person name="Ivanova N."/>
            <person name="Ovchinnikova G."/>
            <person name="Pagani I."/>
            <person name="Pati A."/>
            <person name="Goodwin L."/>
            <person name="Peters L."/>
            <person name="Pitluck S."/>
            <person name="Woyke T."/>
            <person name="Kerfeld C."/>
        </authorList>
    </citation>
    <scope>NUCLEOTIDE SEQUENCE [LARGE SCALE GENOMIC DNA]</scope>
    <source>
        <strain evidence="1">PCC 8305</strain>
    </source>
</reference>
<dbReference type="RefSeq" id="WP_015230337.1">
    <property type="nucleotide sequence ID" value="NC_019780.1"/>
</dbReference>
<dbReference type="EMBL" id="CP003944">
    <property type="protein sequence ID" value="AFZ51348.1"/>
    <property type="molecule type" value="Genomic_DNA"/>
</dbReference>
<accession>K9YZ02</accession>
<dbReference type="eggNOG" id="COG0501">
    <property type="taxonomic scope" value="Bacteria"/>
</dbReference>
<sequence>MYPDQDEVRRLIDLMPASGRMYTKIIPKPQQSRLIETPFPQPWQQGAKPIYINFDLWQELSREERDLALLRSVCWLTGIKWFKPDLYQGVVVAGIISAGVEVAQGDVIGLLVSGGLAVLAGSQIWRKTRSVQTELDADEVALRVAQRRGYDPTTAAQALLSSIEKIAEIEGRNALSFSELIRLQNLRKLAGESPVSVPEDVKKQF</sequence>
<organism evidence="1 2">
    <name type="scientific">Dactylococcopsis salina (strain PCC 8305)</name>
    <name type="common">Myxobactron salinum</name>
    <dbReference type="NCBI Taxonomy" id="13035"/>
    <lineage>
        <taxon>Bacteria</taxon>
        <taxon>Bacillati</taxon>
        <taxon>Cyanobacteriota</taxon>
        <taxon>Cyanophyceae</taxon>
        <taxon>Nodosilineales</taxon>
        <taxon>Cymatolegaceae</taxon>
        <taxon>Dactylococcopsis</taxon>
    </lineage>
</organism>
<dbReference type="PATRIC" id="fig|13035.3.peg.3166"/>
<dbReference type="STRING" id="13035.Dacsa_2778"/>
<evidence type="ECO:0000313" key="2">
    <source>
        <dbReference type="Proteomes" id="UP000010482"/>
    </source>
</evidence>
<dbReference type="OrthoDB" id="455481at2"/>
<dbReference type="HOGENOM" id="CLU_1282684_0_0_3"/>
<dbReference type="KEGG" id="dsl:Dacsa_2778"/>
<dbReference type="Pfam" id="PF11780">
    <property type="entry name" value="DUF3318"/>
    <property type="match status" value="1"/>
</dbReference>
<name>K9YZ02_DACS8</name>
<proteinExistence type="predicted"/>
<protein>
    <recommendedName>
        <fullName evidence="3">DUF3318 domain-containing protein</fullName>
    </recommendedName>
</protein>
<gene>
    <name evidence="1" type="ORF">Dacsa_2778</name>
</gene>
<dbReference type="Proteomes" id="UP000010482">
    <property type="component" value="Chromosome"/>
</dbReference>
<dbReference type="AlphaFoldDB" id="K9YZ02"/>